<reference evidence="4 5" key="1">
    <citation type="journal article" date="2019" name="Sci. Rep.">
        <title>Differences in resource use lead to coexistence of seed-transmitted microbial populations.</title>
        <authorList>
            <person name="Torres-Cortes G."/>
            <person name="Garcia B.J."/>
            <person name="Compant S."/>
            <person name="Rezki S."/>
            <person name="Jones P."/>
            <person name="Preveaux A."/>
            <person name="Briand M."/>
            <person name="Roulet A."/>
            <person name="Bouchez O."/>
            <person name="Jacobson D."/>
            <person name="Barret M."/>
        </authorList>
    </citation>
    <scope>NUCLEOTIDE SEQUENCE [LARGE SCALE GENOMIC DNA]</scope>
    <source>
        <strain evidence="4 5">CFBP13530</strain>
    </source>
</reference>
<evidence type="ECO:0000259" key="3">
    <source>
        <dbReference type="Pfam" id="PF20616"/>
    </source>
</evidence>
<dbReference type="Gene3D" id="3.10.20.700">
    <property type="match status" value="2"/>
</dbReference>
<dbReference type="Proteomes" id="UP000306327">
    <property type="component" value="Unassembled WGS sequence"/>
</dbReference>
<dbReference type="InterPro" id="IPR046459">
    <property type="entry name" value="Caps_syn_GfcC_N"/>
</dbReference>
<dbReference type="Gene3D" id="3.10.560.10">
    <property type="entry name" value="Outer membrane lipoprotein wza domain like"/>
    <property type="match status" value="1"/>
</dbReference>
<dbReference type="EMBL" id="QGAL01000009">
    <property type="protein sequence ID" value="TKK15430.1"/>
    <property type="molecule type" value="Genomic_DNA"/>
</dbReference>
<evidence type="ECO:0000256" key="1">
    <source>
        <dbReference type="SAM" id="SignalP"/>
    </source>
</evidence>
<sequence>MKKTVIAIVLLAGFTAPLAWSAGTVKVYTPENAQPKTLTNAGHLLDLVGQPRLANSWWPGAVIGERQATVEAEQKHNALLARLTGLAGQEDGDDAAAINSLRQQLQALKVTGRQTINLDPDVVRVAEKGNPALEGEYALWLPTQPSTVTVMGLISSPGKKPFTPGRDVASYLDEQSLLSGADNSYAWIVYPDGHTQKAPVAYWNKRHIEPMPGSVIFVGFADHFWTKAYDGLNADILHSLTQRIPD</sequence>
<feature type="domain" description="Capsule biosynthesis GfcC-like N-terminal" evidence="3">
    <location>
        <begin position="21"/>
        <end position="141"/>
    </location>
</feature>
<dbReference type="AlphaFoldDB" id="A0AB38NZJ2"/>
<comment type="caution">
    <text evidence="4">The sequence shown here is derived from an EMBL/GenBank/DDBJ whole genome shotgun (WGS) entry which is preliminary data.</text>
</comment>
<accession>A0AB38NZJ2</accession>
<dbReference type="Pfam" id="PF20616">
    <property type="entry name" value="Caps_syn_GfcC_N"/>
    <property type="match status" value="1"/>
</dbReference>
<feature type="domain" description="Capsule biosynthesis GfcC-like C-terminal" evidence="2">
    <location>
        <begin position="157"/>
        <end position="245"/>
    </location>
</feature>
<protein>
    <recommendedName>
        <fullName evidence="6">SLBB-domain like (DUF1017)</fullName>
    </recommendedName>
</protein>
<dbReference type="InterPro" id="IPR010425">
    <property type="entry name" value="Caps_synth_GfcC-like_C"/>
</dbReference>
<proteinExistence type="predicted"/>
<feature type="chain" id="PRO_5044241416" description="SLBB-domain like (DUF1017)" evidence="1">
    <location>
        <begin position="22"/>
        <end position="246"/>
    </location>
</feature>
<dbReference type="Pfam" id="PF06251">
    <property type="entry name" value="Caps_syn_GfcC_C"/>
    <property type="match status" value="1"/>
</dbReference>
<gene>
    <name evidence="4" type="ORF">EcCFBP13530_21095</name>
</gene>
<feature type="signal peptide" evidence="1">
    <location>
        <begin position="1"/>
        <end position="21"/>
    </location>
</feature>
<evidence type="ECO:0000313" key="4">
    <source>
        <dbReference type="EMBL" id="TKK15430.1"/>
    </source>
</evidence>
<evidence type="ECO:0008006" key="6">
    <source>
        <dbReference type="Google" id="ProtNLM"/>
    </source>
</evidence>
<keyword evidence="1" id="KW-0732">Signal</keyword>
<name>A0AB38NZJ2_9ENTR</name>
<evidence type="ECO:0000313" key="5">
    <source>
        <dbReference type="Proteomes" id="UP000306327"/>
    </source>
</evidence>
<evidence type="ECO:0000259" key="2">
    <source>
        <dbReference type="Pfam" id="PF06251"/>
    </source>
</evidence>
<organism evidence="4 5">
    <name type="scientific">Enterobacter cancerogenus</name>
    <dbReference type="NCBI Taxonomy" id="69218"/>
    <lineage>
        <taxon>Bacteria</taxon>
        <taxon>Pseudomonadati</taxon>
        <taxon>Pseudomonadota</taxon>
        <taxon>Gammaproteobacteria</taxon>
        <taxon>Enterobacterales</taxon>
        <taxon>Enterobacteriaceae</taxon>
        <taxon>Enterobacter</taxon>
        <taxon>Enterobacter cloacae complex</taxon>
    </lineage>
</organism>